<dbReference type="Gene3D" id="2.40.50.100">
    <property type="match status" value="1"/>
</dbReference>
<dbReference type="InterPro" id="IPR027417">
    <property type="entry name" value="P-loop_NTPase"/>
</dbReference>
<evidence type="ECO:0000313" key="5">
    <source>
        <dbReference type="EMBL" id="MFA9460171.1"/>
    </source>
</evidence>
<evidence type="ECO:0000256" key="1">
    <source>
        <dbReference type="ARBA" id="ARBA00022448"/>
    </source>
</evidence>
<feature type="domain" description="ABC transporter" evidence="4">
    <location>
        <begin position="4"/>
        <end position="235"/>
    </location>
</feature>
<dbReference type="PROSITE" id="PS50893">
    <property type="entry name" value="ABC_TRANSPORTER_2"/>
    <property type="match status" value="1"/>
</dbReference>
<dbReference type="RefSeq" id="WP_373654958.1">
    <property type="nucleotide sequence ID" value="NZ_JBGUAW010000003.1"/>
</dbReference>
<dbReference type="PANTHER" id="PTHR43875:SF1">
    <property type="entry name" value="OSMOPROTECTIVE COMPOUNDS UPTAKE ATP-BINDING PROTEIN GGTA"/>
    <property type="match status" value="1"/>
</dbReference>
<keyword evidence="2" id="KW-0547">Nucleotide-binding</keyword>
<dbReference type="SUPFAM" id="SSF52540">
    <property type="entry name" value="P-loop containing nucleoside triphosphate hydrolases"/>
    <property type="match status" value="1"/>
</dbReference>
<proteinExistence type="predicted"/>
<dbReference type="PANTHER" id="PTHR43875">
    <property type="entry name" value="MALTODEXTRIN IMPORT ATP-BINDING PROTEIN MSMX"/>
    <property type="match status" value="1"/>
</dbReference>
<gene>
    <name evidence="5" type="ORF">ACERLL_04965</name>
</gene>
<evidence type="ECO:0000256" key="3">
    <source>
        <dbReference type="ARBA" id="ARBA00022840"/>
    </source>
</evidence>
<dbReference type="SUPFAM" id="SSF50331">
    <property type="entry name" value="MOP-like"/>
    <property type="match status" value="1"/>
</dbReference>
<dbReference type="InterPro" id="IPR040582">
    <property type="entry name" value="OB_MalK-like"/>
</dbReference>
<name>A0ABV4TS78_9GAMM</name>
<dbReference type="EMBL" id="JBGUAW010000003">
    <property type="protein sequence ID" value="MFA9460171.1"/>
    <property type="molecule type" value="Genomic_DNA"/>
</dbReference>
<dbReference type="InterPro" id="IPR008995">
    <property type="entry name" value="Mo/tungstate-bd_C_term_dom"/>
</dbReference>
<dbReference type="Gene3D" id="3.40.50.300">
    <property type="entry name" value="P-loop containing nucleotide triphosphate hydrolases"/>
    <property type="match status" value="1"/>
</dbReference>
<keyword evidence="3 5" id="KW-0067">ATP-binding</keyword>
<dbReference type="Gene3D" id="2.40.50.140">
    <property type="entry name" value="Nucleic acid-binding proteins"/>
    <property type="match status" value="1"/>
</dbReference>
<dbReference type="PROSITE" id="PS00211">
    <property type="entry name" value="ABC_TRANSPORTER_1"/>
    <property type="match status" value="1"/>
</dbReference>
<protein>
    <submittedName>
        <fullName evidence="5">ABC transporter ATP-binding protein</fullName>
    </submittedName>
</protein>
<dbReference type="GO" id="GO:0005524">
    <property type="term" value="F:ATP binding"/>
    <property type="evidence" value="ECO:0007669"/>
    <property type="project" value="UniProtKB-KW"/>
</dbReference>
<evidence type="ECO:0000259" key="4">
    <source>
        <dbReference type="PROSITE" id="PS50893"/>
    </source>
</evidence>
<comment type="caution">
    <text evidence="5">The sequence shown here is derived from an EMBL/GenBank/DDBJ whole genome shotgun (WGS) entry which is preliminary data.</text>
</comment>
<keyword evidence="1" id="KW-0813">Transport</keyword>
<dbReference type="SMART" id="SM00382">
    <property type="entry name" value="AAA"/>
    <property type="match status" value="1"/>
</dbReference>
<dbReference type="InterPro" id="IPR012340">
    <property type="entry name" value="NA-bd_OB-fold"/>
</dbReference>
<evidence type="ECO:0000313" key="6">
    <source>
        <dbReference type="Proteomes" id="UP001575181"/>
    </source>
</evidence>
<dbReference type="InterPro" id="IPR003439">
    <property type="entry name" value="ABC_transporter-like_ATP-bd"/>
</dbReference>
<keyword evidence="6" id="KW-1185">Reference proteome</keyword>
<organism evidence="5 6">
    <name type="scientific">Thiohalorhabdus methylotrophus</name>
    <dbReference type="NCBI Taxonomy" id="3242694"/>
    <lineage>
        <taxon>Bacteria</taxon>
        <taxon>Pseudomonadati</taxon>
        <taxon>Pseudomonadota</taxon>
        <taxon>Gammaproteobacteria</taxon>
        <taxon>Thiohalorhabdales</taxon>
        <taxon>Thiohalorhabdaceae</taxon>
        <taxon>Thiohalorhabdus</taxon>
    </lineage>
</organism>
<dbReference type="InterPro" id="IPR047641">
    <property type="entry name" value="ABC_transpr_MalK/UgpC-like"/>
</dbReference>
<dbReference type="Pfam" id="PF17912">
    <property type="entry name" value="OB_MalK"/>
    <property type="match status" value="1"/>
</dbReference>
<dbReference type="InterPro" id="IPR017871">
    <property type="entry name" value="ABC_transporter-like_CS"/>
</dbReference>
<sequence length="374" mass="40930">MAAVVLEGVRKTFPGEAAAVRDLSLEVADGELMVLVGPSGCGKSTALRLIAGLEAATGGTVRIDGRAMDQAAPGERDVAMVFQNYALYPHMSVRGNLEFPLRMRGARRAERRRRAEETAELLGITELLERRPPALSGGQRQRVAMGRALVREPAVFLMDEPLSNLDARLRVRIRGEIAALQRRLGATTIYVTHDQAEAMTLGDRVAVLRDGALQQVDTPAGLYAEPANAFVAAFLGTPGMNLLRARSGGRVDAVWAELGQQRVRLPAERCPERLRRGDGVEFLLGIRPEGFRPVRWGSEDDVLRLKVRMREYLGHETLLYLEPPGPALDPEVPESSPPLVVRIRGEAPPPGEILQLQPDPRGLRFFAPDGARLE</sequence>
<accession>A0ABV4TS78</accession>
<evidence type="ECO:0000256" key="2">
    <source>
        <dbReference type="ARBA" id="ARBA00022741"/>
    </source>
</evidence>
<reference evidence="5 6" key="1">
    <citation type="submission" date="2024-08" db="EMBL/GenBank/DDBJ databases">
        <title>Whole-genome sequencing of halo(alkali)philic microorganisms from hypersaline lakes.</title>
        <authorList>
            <person name="Sorokin D.Y."/>
            <person name="Merkel A.Y."/>
            <person name="Messina E."/>
            <person name="Yakimov M."/>
        </authorList>
    </citation>
    <scope>NUCLEOTIDE SEQUENCE [LARGE SCALE GENOMIC DNA]</scope>
    <source>
        <strain evidence="5 6">Cl-TMA</strain>
    </source>
</reference>
<dbReference type="Proteomes" id="UP001575181">
    <property type="component" value="Unassembled WGS sequence"/>
</dbReference>
<dbReference type="InterPro" id="IPR003593">
    <property type="entry name" value="AAA+_ATPase"/>
</dbReference>
<dbReference type="Pfam" id="PF00005">
    <property type="entry name" value="ABC_tran"/>
    <property type="match status" value="1"/>
</dbReference>